<organism evidence="2 3">
    <name type="scientific">Natronobacterium haloterrestre</name>
    <name type="common">Halobiforma haloterrestris</name>
    <dbReference type="NCBI Taxonomy" id="148448"/>
    <lineage>
        <taxon>Archaea</taxon>
        <taxon>Methanobacteriati</taxon>
        <taxon>Methanobacteriota</taxon>
        <taxon>Stenosarchaea group</taxon>
        <taxon>Halobacteria</taxon>
        <taxon>Halobacteriales</taxon>
        <taxon>Natrialbaceae</taxon>
        <taxon>Natronobacterium</taxon>
    </lineage>
</organism>
<accession>A0A1I1IX94</accession>
<keyword evidence="1" id="KW-0472">Membrane</keyword>
<dbReference type="Proteomes" id="UP000199161">
    <property type="component" value="Unassembled WGS sequence"/>
</dbReference>
<keyword evidence="1" id="KW-0812">Transmembrane</keyword>
<feature type="transmembrane region" description="Helical" evidence="1">
    <location>
        <begin position="81"/>
        <end position="104"/>
    </location>
</feature>
<sequence length="366" mass="37672">MSLLITSFLWLLLAFGVGTASVLGVGLGYSYGRLARNWSDERAVRGANVVAVGPSAVVGIAVWVVVDAGASVGDLLRGDGVGTVVLAAVAGGVAAGCVAAGTVAGIVRQYDLPGMDAPSRARNHYFRYVSGLFVVTLLFASLLEPAIEAGAFALAGLLLVFFAGLWAGSPFLRDLTIGTRPPTGPERGRLEGILEAVDLEPRRVRVVEAGDRYAGVEVLGAPGGRTLFVGEGALSGLADEALTGVVAARREQAAHCERLVSAAVFVCAAVPLLAGLTGELQLPAGIGATAVLGFVGFALSRRLRLRADARAAERVGPGTLADAFERVADESGFDLETSPKRAWFGTNPPLAVRIERLRASATIGGD</sequence>
<dbReference type="AlphaFoldDB" id="A0A1I1IX94"/>
<keyword evidence="2" id="KW-0645">Protease</keyword>
<proteinExistence type="predicted"/>
<dbReference type="GO" id="GO:0008233">
    <property type="term" value="F:peptidase activity"/>
    <property type="evidence" value="ECO:0007669"/>
    <property type="project" value="UniProtKB-KW"/>
</dbReference>
<feature type="transmembrane region" description="Helical" evidence="1">
    <location>
        <begin position="282"/>
        <end position="300"/>
    </location>
</feature>
<gene>
    <name evidence="2" type="ORF">SAMN05444422_1082</name>
</gene>
<keyword evidence="3" id="KW-1185">Reference proteome</keyword>
<keyword evidence="1" id="KW-1133">Transmembrane helix</keyword>
<dbReference type="OrthoDB" id="271602at2157"/>
<dbReference type="EMBL" id="FOKW01000008">
    <property type="protein sequence ID" value="SFC40322.1"/>
    <property type="molecule type" value="Genomic_DNA"/>
</dbReference>
<dbReference type="RefSeq" id="WP_089788863.1">
    <property type="nucleotide sequence ID" value="NZ_FOKW01000008.1"/>
</dbReference>
<reference evidence="3" key="1">
    <citation type="submission" date="2016-10" db="EMBL/GenBank/DDBJ databases">
        <authorList>
            <person name="Varghese N."/>
            <person name="Submissions S."/>
        </authorList>
    </citation>
    <scope>NUCLEOTIDE SEQUENCE [LARGE SCALE GENOMIC DNA]</scope>
    <source>
        <strain evidence="3">DSM 13078</strain>
    </source>
</reference>
<keyword evidence="2" id="KW-0378">Hydrolase</keyword>
<protein>
    <submittedName>
        <fullName evidence="2">Zn-dependent protease with chaperone function</fullName>
    </submittedName>
</protein>
<evidence type="ECO:0000313" key="2">
    <source>
        <dbReference type="EMBL" id="SFC40322.1"/>
    </source>
</evidence>
<evidence type="ECO:0000256" key="1">
    <source>
        <dbReference type="SAM" id="Phobius"/>
    </source>
</evidence>
<dbReference type="GO" id="GO:0006508">
    <property type="term" value="P:proteolysis"/>
    <property type="evidence" value="ECO:0007669"/>
    <property type="project" value="UniProtKB-KW"/>
</dbReference>
<feature type="transmembrane region" description="Helical" evidence="1">
    <location>
        <begin position="149"/>
        <end position="172"/>
    </location>
</feature>
<name>A0A1I1IX94_NATHA</name>
<evidence type="ECO:0000313" key="3">
    <source>
        <dbReference type="Proteomes" id="UP000199161"/>
    </source>
</evidence>
<feature type="transmembrane region" description="Helical" evidence="1">
    <location>
        <begin position="125"/>
        <end position="143"/>
    </location>
</feature>
<feature type="transmembrane region" description="Helical" evidence="1">
    <location>
        <begin position="259"/>
        <end position="276"/>
    </location>
</feature>